<feature type="region of interest" description="Disordered" evidence="11">
    <location>
        <begin position="126"/>
        <end position="154"/>
    </location>
</feature>
<evidence type="ECO:0000256" key="11">
    <source>
        <dbReference type="SAM" id="MobiDB-lite"/>
    </source>
</evidence>
<sequence>MTKETVQLNYLKIAPRKVRLIARLLRNLPLNEAEAQLVLLPQRAAAALLKFVRAAHANIKNNHHKDPETFYVESIQVDEGPMLKRMMPRARGRGMAIHKKLSHVTMVLAEKEGQAKPRFKIQRTPKLVKQKEGIDADKKKTFDDKENVDEKKKGREPRLVNRIFRRKSV</sequence>
<keyword evidence="4 7" id="KW-0689">Ribosomal protein</keyword>
<dbReference type="Proteomes" id="UP000178517">
    <property type="component" value="Unassembled WGS sequence"/>
</dbReference>
<evidence type="ECO:0000256" key="5">
    <source>
        <dbReference type="ARBA" id="ARBA00023274"/>
    </source>
</evidence>
<dbReference type="CDD" id="cd00336">
    <property type="entry name" value="Ribosomal_L22"/>
    <property type="match status" value="1"/>
</dbReference>
<dbReference type="GO" id="GO:0006412">
    <property type="term" value="P:translation"/>
    <property type="evidence" value="ECO:0007669"/>
    <property type="project" value="UniProtKB-UniRule"/>
</dbReference>
<evidence type="ECO:0000256" key="6">
    <source>
        <dbReference type="ARBA" id="ARBA00035207"/>
    </source>
</evidence>
<dbReference type="GO" id="GO:0022625">
    <property type="term" value="C:cytosolic large ribosomal subunit"/>
    <property type="evidence" value="ECO:0007669"/>
    <property type="project" value="TreeGrafter"/>
</dbReference>
<keyword evidence="5 7" id="KW-0687">Ribonucleoprotein</keyword>
<evidence type="ECO:0000256" key="1">
    <source>
        <dbReference type="ARBA" id="ARBA00009451"/>
    </source>
</evidence>
<dbReference type="HAMAP" id="MF_01331_B">
    <property type="entry name" value="Ribosomal_uL22_B"/>
    <property type="match status" value="1"/>
</dbReference>
<name>A0A1G1ZQN8_9BACT</name>
<feature type="compositionally biased region" description="Basic and acidic residues" evidence="11">
    <location>
        <begin position="129"/>
        <end position="154"/>
    </location>
</feature>
<organism evidence="12 13">
    <name type="scientific">Candidatus Harrisonbacteria bacterium RIFCSPLOWO2_01_FULL_40_28</name>
    <dbReference type="NCBI Taxonomy" id="1798406"/>
    <lineage>
        <taxon>Bacteria</taxon>
        <taxon>Candidatus Harrisoniibacteriota</taxon>
    </lineage>
</organism>
<evidence type="ECO:0000256" key="2">
    <source>
        <dbReference type="ARBA" id="ARBA00022730"/>
    </source>
</evidence>
<dbReference type="PANTHER" id="PTHR13501:SF8">
    <property type="entry name" value="LARGE RIBOSOMAL SUBUNIT PROTEIN UL22M"/>
    <property type="match status" value="1"/>
</dbReference>
<evidence type="ECO:0000256" key="10">
    <source>
        <dbReference type="RuleBase" id="RU004008"/>
    </source>
</evidence>
<dbReference type="STRING" id="1798406.A3A04_00015"/>
<protein>
    <recommendedName>
        <fullName evidence="6 7">Large ribosomal subunit protein uL22</fullName>
    </recommendedName>
</protein>
<keyword evidence="2 7" id="KW-0699">rRNA-binding</keyword>
<dbReference type="PROSITE" id="PS00464">
    <property type="entry name" value="RIBOSOMAL_L22"/>
    <property type="match status" value="1"/>
</dbReference>
<dbReference type="InterPro" id="IPR047867">
    <property type="entry name" value="Ribosomal_uL22_bac/org-type"/>
</dbReference>
<comment type="function">
    <text evidence="7 10">This protein binds specifically to 23S rRNA; its binding is stimulated by other ribosomal proteins, e.g., L4, L17, and L20. It is important during the early stages of 50S assembly. It makes multiple contacts with different domains of the 23S rRNA in the assembled 50S subunit and ribosome.</text>
</comment>
<dbReference type="Gene3D" id="3.90.470.10">
    <property type="entry name" value="Ribosomal protein L22/L17"/>
    <property type="match status" value="1"/>
</dbReference>
<dbReference type="InterPro" id="IPR005727">
    <property type="entry name" value="Ribosomal_uL22_bac/chlpt-type"/>
</dbReference>
<dbReference type="InterPro" id="IPR036394">
    <property type="entry name" value="Ribosomal_uL22_sf"/>
</dbReference>
<comment type="similarity">
    <text evidence="1 7 8">Belongs to the universal ribosomal protein uL22 family.</text>
</comment>
<dbReference type="PANTHER" id="PTHR13501">
    <property type="entry name" value="CHLOROPLAST 50S RIBOSOMAL PROTEIN L22-RELATED"/>
    <property type="match status" value="1"/>
</dbReference>
<dbReference type="AlphaFoldDB" id="A0A1G1ZQN8"/>
<keyword evidence="3 7" id="KW-0694">RNA-binding</keyword>
<dbReference type="InterPro" id="IPR018260">
    <property type="entry name" value="Ribosomal_uL22_CS"/>
</dbReference>
<reference evidence="12 13" key="1">
    <citation type="journal article" date="2016" name="Nat. Commun.">
        <title>Thousands of microbial genomes shed light on interconnected biogeochemical processes in an aquifer system.</title>
        <authorList>
            <person name="Anantharaman K."/>
            <person name="Brown C.T."/>
            <person name="Hug L.A."/>
            <person name="Sharon I."/>
            <person name="Castelle C.J."/>
            <person name="Probst A.J."/>
            <person name="Thomas B.C."/>
            <person name="Singh A."/>
            <person name="Wilkins M.J."/>
            <person name="Karaoz U."/>
            <person name="Brodie E.L."/>
            <person name="Williams K.H."/>
            <person name="Hubbard S.S."/>
            <person name="Banfield J.F."/>
        </authorList>
    </citation>
    <scope>NUCLEOTIDE SEQUENCE [LARGE SCALE GENOMIC DNA]</scope>
</reference>
<evidence type="ECO:0000313" key="12">
    <source>
        <dbReference type="EMBL" id="OGY66506.1"/>
    </source>
</evidence>
<evidence type="ECO:0000256" key="3">
    <source>
        <dbReference type="ARBA" id="ARBA00022884"/>
    </source>
</evidence>
<dbReference type="InterPro" id="IPR001063">
    <property type="entry name" value="Ribosomal_uL22"/>
</dbReference>
<comment type="function">
    <text evidence="7">The globular domain of the protein is located near the polypeptide exit tunnel on the outside of the subunit, while an extended beta-hairpin is found that lines the wall of the exit tunnel in the center of the 70S ribosome.</text>
</comment>
<accession>A0A1G1ZQN8</accession>
<evidence type="ECO:0000256" key="4">
    <source>
        <dbReference type="ARBA" id="ARBA00022980"/>
    </source>
</evidence>
<dbReference type="GO" id="GO:0019843">
    <property type="term" value="F:rRNA binding"/>
    <property type="evidence" value="ECO:0007669"/>
    <property type="project" value="UniProtKB-UniRule"/>
</dbReference>
<dbReference type="SUPFAM" id="SSF54843">
    <property type="entry name" value="Ribosomal protein L22"/>
    <property type="match status" value="1"/>
</dbReference>
<dbReference type="Pfam" id="PF00237">
    <property type="entry name" value="Ribosomal_L22"/>
    <property type="match status" value="1"/>
</dbReference>
<gene>
    <name evidence="7" type="primary">rplV</name>
    <name evidence="12" type="ORF">A3A04_00015</name>
</gene>
<evidence type="ECO:0000313" key="13">
    <source>
        <dbReference type="Proteomes" id="UP000178517"/>
    </source>
</evidence>
<evidence type="ECO:0000256" key="8">
    <source>
        <dbReference type="RuleBase" id="RU004005"/>
    </source>
</evidence>
<dbReference type="GO" id="GO:0003735">
    <property type="term" value="F:structural constituent of ribosome"/>
    <property type="evidence" value="ECO:0007669"/>
    <property type="project" value="InterPro"/>
</dbReference>
<dbReference type="EMBL" id="MHJI01000003">
    <property type="protein sequence ID" value="OGY66506.1"/>
    <property type="molecule type" value="Genomic_DNA"/>
</dbReference>
<comment type="subunit">
    <text evidence="7 9">Part of the 50S ribosomal subunit.</text>
</comment>
<dbReference type="NCBIfam" id="TIGR01044">
    <property type="entry name" value="rplV_bact"/>
    <property type="match status" value="1"/>
</dbReference>
<evidence type="ECO:0000256" key="7">
    <source>
        <dbReference type="HAMAP-Rule" id="MF_01331"/>
    </source>
</evidence>
<evidence type="ECO:0000256" key="9">
    <source>
        <dbReference type="RuleBase" id="RU004006"/>
    </source>
</evidence>
<proteinExistence type="inferred from homology"/>
<comment type="caution">
    <text evidence="12">The sequence shown here is derived from an EMBL/GenBank/DDBJ whole genome shotgun (WGS) entry which is preliminary data.</text>
</comment>